<accession>A0AAV7QVZ3</accession>
<keyword evidence="2" id="KW-1185">Reference proteome</keyword>
<evidence type="ECO:0000313" key="2">
    <source>
        <dbReference type="Proteomes" id="UP001066276"/>
    </source>
</evidence>
<organism evidence="1 2">
    <name type="scientific">Pleurodeles waltl</name>
    <name type="common">Iberian ribbed newt</name>
    <dbReference type="NCBI Taxonomy" id="8319"/>
    <lineage>
        <taxon>Eukaryota</taxon>
        <taxon>Metazoa</taxon>
        <taxon>Chordata</taxon>
        <taxon>Craniata</taxon>
        <taxon>Vertebrata</taxon>
        <taxon>Euteleostomi</taxon>
        <taxon>Amphibia</taxon>
        <taxon>Batrachia</taxon>
        <taxon>Caudata</taxon>
        <taxon>Salamandroidea</taxon>
        <taxon>Salamandridae</taxon>
        <taxon>Pleurodelinae</taxon>
        <taxon>Pleurodeles</taxon>
    </lineage>
</organism>
<gene>
    <name evidence="1" type="ORF">NDU88_010296</name>
</gene>
<evidence type="ECO:0000313" key="1">
    <source>
        <dbReference type="EMBL" id="KAJ1143994.1"/>
    </source>
</evidence>
<proteinExistence type="predicted"/>
<name>A0AAV7QVZ3_PLEWA</name>
<dbReference type="AlphaFoldDB" id="A0AAV7QVZ3"/>
<reference evidence="1" key="1">
    <citation type="journal article" date="2022" name="bioRxiv">
        <title>Sequencing and chromosome-scale assembly of the giantPleurodeles waltlgenome.</title>
        <authorList>
            <person name="Brown T."/>
            <person name="Elewa A."/>
            <person name="Iarovenko S."/>
            <person name="Subramanian E."/>
            <person name="Araus A.J."/>
            <person name="Petzold A."/>
            <person name="Susuki M."/>
            <person name="Suzuki K.-i.T."/>
            <person name="Hayashi T."/>
            <person name="Toyoda A."/>
            <person name="Oliveira C."/>
            <person name="Osipova E."/>
            <person name="Leigh N.D."/>
            <person name="Simon A."/>
            <person name="Yun M.H."/>
        </authorList>
    </citation>
    <scope>NUCLEOTIDE SEQUENCE</scope>
    <source>
        <strain evidence="1">20211129_DDA</strain>
        <tissue evidence="1">Liver</tissue>
    </source>
</reference>
<comment type="caution">
    <text evidence="1">The sequence shown here is derived from an EMBL/GenBank/DDBJ whole genome shotgun (WGS) entry which is preliminary data.</text>
</comment>
<sequence>MGPSRSGQTGMGPASFQGPSPCALLKIIVKVTPLHLKNLSPLVSDHTKADYKADGKPPLCRVTVQMEEEEEEEDLVFATDAAEYDLQDPQVYLMEKMKVDEKEKLTEYCLELQRPCCQKA</sequence>
<dbReference type="Proteomes" id="UP001066276">
    <property type="component" value="Chromosome 6"/>
</dbReference>
<protein>
    <submittedName>
        <fullName evidence="1">Uncharacterized protein</fullName>
    </submittedName>
</protein>
<dbReference type="EMBL" id="JANPWB010000010">
    <property type="protein sequence ID" value="KAJ1143994.1"/>
    <property type="molecule type" value="Genomic_DNA"/>
</dbReference>